<evidence type="ECO:0000256" key="1">
    <source>
        <dbReference type="ARBA" id="ARBA00004496"/>
    </source>
</evidence>
<organism evidence="14 15">
    <name type="scientific">Coprococcus hominis</name>
    <name type="common">ex Liu et al. 2022</name>
    <dbReference type="NCBI Taxonomy" id="2763039"/>
    <lineage>
        <taxon>Bacteria</taxon>
        <taxon>Bacillati</taxon>
        <taxon>Bacillota</taxon>
        <taxon>Clostridia</taxon>
        <taxon>Lachnospirales</taxon>
        <taxon>Lachnospiraceae</taxon>
        <taxon>Coprococcus</taxon>
    </lineage>
</organism>
<dbReference type="InterPro" id="IPR000740">
    <property type="entry name" value="GrpE"/>
</dbReference>
<dbReference type="GO" id="GO:0051087">
    <property type="term" value="F:protein-folding chaperone binding"/>
    <property type="evidence" value="ECO:0007669"/>
    <property type="project" value="InterPro"/>
</dbReference>
<dbReference type="SUPFAM" id="SSF58014">
    <property type="entry name" value="Coiled-coil domain of nucleotide exchange factor GrpE"/>
    <property type="match status" value="1"/>
</dbReference>
<dbReference type="EMBL" id="JACOOX010000004">
    <property type="protein sequence ID" value="MBC5662849.1"/>
    <property type="molecule type" value="Genomic_DNA"/>
</dbReference>
<reference evidence="14 15" key="1">
    <citation type="submission" date="2020-08" db="EMBL/GenBank/DDBJ databases">
        <title>Genome public.</title>
        <authorList>
            <person name="Liu C."/>
            <person name="Sun Q."/>
        </authorList>
    </citation>
    <scope>NUCLEOTIDE SEQUENCE [LARGE SCALE GENOMIC DNA]</scope>
    <source>
        <strain evidence="14 15">NSJ-10</strain>
    </source>
</reference>
<dbReference type="HAMAP" id="MF_01151">
    <property type="entry name" value="GrpE"/>
    <property type="match status" value="1"/>
</dbReference>
<evidence type="ECO:0000256" key="4">
    <source>
        <dbReference type="ARBA" id="ARBA00022490"/>
    </source>
</evidence>
<feature type="compositionally biased region" description="Low complexity" evidence="13">
    <location>
        <begin position="27"/>
        <end position="46"/>
    </location>
</feature>
<feature type="compositionally biased region" description="Basic and acidic residues" evidence="13">
    <location>
        <begin position="54"/>
        <end position="78"/>
    </location>
</feature>
<dbReference type="InterPro" id="IPR009012">
    <property type="entry name" value="GrpE_head"/>
</dbReference>
<name>A0A8I0AGV0_9FIRM</name>
<dbReference type="Pfam" id="PF01025">
    <property type="entry name" value="GrpE"/>
    <property type="match status" value="1"/>
</dbReference>
<evidence type="ECO:0000256" key="8">
    <source>
        <dbReference type="ARBA" id="ARBA00072274"/>
    </source>
</evidence>
<evidence type="ECO:0000256" key="10">
    <source>
        <dbReference type="HAMAP-Rule" id="MF_01151"/>
    </source>
</evidence>
<comment type="subcellular location">
    <subcellularLocation>
        <location evidence="1 10">Cytoplasm</location>
    </subcellularLocation>
</comment>
<comment type="caution">
    <text evidence="14">The sequence shown here is derived from an EMBL/GenBank/DDBJ whole genome shotgun (WGS) entry which is preliminary data.</text>
</comment>
<dbReference type="FunFam" id="2.30.22.10:FF:000001">
    <property type="entry name" value="Protein GrpE"/>
    <property type="match status" value="1"/>
</dbReference>
<evidence type="ECO:0000256" key="12">
    <source>
        <dbReference type="RuleBase" id="RU004478"/>
    </source>
</evidence>
<dbReference type="GO" id="GO:0005737">
    <property type="term" value="C:cytoplasm"/>
    <property type="evidence" value="ECO:0007669"/>
    <property type="project" value="UniProtKB-SubCell"/>
</dbReference>
<accession>A0A8I0AGV0</accession>
<dbReference type="InterPro" id="IPR013805">
    <property type="entry name" value="GrpE_CC"/>
</dbReference>
<evidence type="ECO:0000256" key="2">
    <source>
        <dbReference type="ARBA" id="ARBA00009054"/>
    </source>
</evidence>
<dbReference type="GO" id="GO:0042803">
    <property type="term" value="F:protein homodimerization activity"/>
    <property type="evidence" value="ECO:0007669"/>
    <property type="project" value="InterPro"/>
</dbReference>
<keyword evidence="6 10" id="KW-0143">Chaperone</keyword>
<comment type="subunit">
    <text evidence="3 10">Homodimer.</text>
</comment>
<evidence type="ECO:0000313" key="15">
    <source>
        <dbReference type="Proteomes" id="UP000615234"/>
    </source>
</evidence>
<keyword evidence="4 10" id="KW-0963">Cytoplasm</keyword>
<evidence type="ECO:0000256" key="9">
    <source>
        <dbReference type="ARBA" id="ARBA00076414"/>
    </source>
</evidence>
<dbReference type="PANTHER" id="PTHR21237">
    <property type="entry name" value="GRPE PROTEIN"/>
    <property type="match status" value="1"/>
</dbReference>
<gene>
    <name evidence="10 14" type="primary">grpE</name>
    <name evidence="14" type="ORF">H8S09_08080</name>
</gene>
<evidence type="ECO:0000256" key="6">
    <source>
        <dbReference type="ARBA" id="ARBA00023186"/>
    </source>
</evidence>
<evidence type="ECO:0000256" key="5">
    <source>
        <dbReference type="ARBA" id="ARBA00023016"/>
    </source>
</evidence>
<evidence type="ECO:0000256" key="3">
    <source>
        <dbReference type="ARBA" id="ARBA00011738"/>
    </source>
</evidence>
<dbReference type="RefSeq" id="WP_021943469.1">
    <property type="nucleotide sequence ID" value="NZ_JACOOX010000004.1"/>
</dbReference>
<evidence type="ECO:0000256" key="11">
    <source>
        <dbReference type="RuleBase" id="RU000639"/>
    </source>
</evidence>
<protein>
    <recommendedName>
        <fullName evidence="8 10">Protein GrpE</fullName>
    </recommendedName>
    <alternativeName>
        <fullName evidence="9 10">HSP-70 cofactor</fullName>
    </alternativeName>
</protein>
<dbReference type="NCBIfam" id="NF010738">
    <property type="entry name" value="PRK14140.1"/>
    <property type="match status" value="1"/>
</dbReference>
<dbReference type="GO" id="GO:0000774">
    <property type="term" value="F:adenyl-nucleotide exchange factor activity"/>
    <property type="evidence" value="ECO:0007669"/>
    <property type="project" value="InterPro"/>
</dbReference>
<dbReference type="CDD" id="cd00446">
    <property type="entry name" value="GrpE"/>
    <property type="match status" value="1"/>
</dbReference>
<dbReference type="PRINTS" id="PR00773">
    <property type="entry name" value="GRPEPROTEIN"/>
</dbReference>
<dbReference type="AlphaFoldDB" id="A0A8I0AGV0"/>
<dbReference type="GO" id="GO:0051082">
    <property type="term" value="F:unfolded protein binding"/>
    <property type="evidence" value="ECO:0007669"/>
    <property type="project" value="TreeGrafter"/>
</dbReference>
<dbReference type="PANTHER" id="PTHR21237:SF23">
    <property type="entry name" value="GRPE PROTEIN HOMOLOG, MITOCHONDRIAL"/>
    <property type="match status" value="1"/>
</dbReference>
<dbReference type="PROSITE" id="PS01071">
    <property type="entry name" value="GRPE"/>
    <property type="match status" value="1"/>
</dbReference>
<dbReference type="SUPFAM" id="SSF51064">
    <property type="entry name" value="Head domain of nucleotide exchange factor GrpE"/>
    <property type="match status" value="1"/>
</dbReference>
<evidence type="ECO:0000256" key="13">
    <source>
        <dbReference type="SAM" id="MobiDB-lite"/>
    </source>
</evidence>
<dbReference type="Gene3D" id="2.30.22.10">
    <property type="entry name" value="Head domain of nucleotide exchange factor GrpE"/>
    <property type="match status" value="1"/>
</dbReference>
<feature type="region of interest" description="Disordered" evidence="13">
    <location>
        <begin position="22"/>
        <end position="78"/>
    </location>
</feature>
<keyword evidence="5 10" id="KW-0346">Stress response</keyword>
<proteinExistence type="inferred from homology"/>
<keyword evidence="15" id="KW-1185">Reference proteome</keyword>
<evidence type="ECO:0000313" key="14">
    <source>
        <dbReference type="EMBL" id="MBC5662849.1"/>
    </source>
</evidence>
<sequence>MADTKKDTKKVKTDEKAAETIVDEVTAESADTAETTTTDVNVTETVDVPEEQAEAAKPKPVAKENRRGSKALREENDKLKERCQDAEDKYKRLLAECENIRQRNEKESSKMYDFGAKDVLGKLLPVVDNFERAIAAIPEEDKDRPFEAGVDKIYKSLMTSLESIGVTPMNCEGEQFDPAFHNAVMHVEDENYGENVIVEEMQRGYMYKDQVLRFSMVKVAN</sequence>
<dbReference type="Gene3D" id="3.90.20.20">
    <property type="match status" value="1"/>
</dbReference>
<comment type="similarity">
    <text evidence="2 10 12">Belongs to the GrpE family.</text>
</comment>
<dbReference type="Proteomes" id="UP000615234">
    <property type="component" value="Unassembled WGS sequence"/>
</dbReference>
<evidence type="ECO:0000256" key="7">
    <source>
        <dbReference type="ARBA" id="ARBA00053401"/>
    </source>
</evidence>
<dbReference type="GO" id="GO:0006457">
    <property type="term" value="P:protein folding"/>
    <property type="evidence" value="ECO:0007669"/>
    <property type="project" value="InterPro"/>
</dbReference>
<comment type="function">
    <text evidence="7 10 11">Participates actively in the response to hyperosmotic and heat shock by preventing the aggregation of stress-denatured proteins, in association with DnaK and GrpE. It is the nucleotide exchange factor for DnaK and may function as a thermosensor. Unfolded proteins bind initially to DnaJ; upon interaction with the DnaJ-bound protein, DnaK hydrolyzes its bound ATP, resulting in the formation of a stable complex. GrpE releases ADP from DnaK; ATP binding to DnaK triggers the release of the substrate protein, thus completing the reaction cycle. Several rounds of ATP-dependent interactions between DnaJ, DnaK and GrpE are required for fully efficient folding.</text>
</comment>